<dbReference type="Proteomes" id="UP000633814">
    <property type="component" value="Unassembled WGS sequence"/>
</dbReference>
<sequence length="124" mass="12908">MFNLAGHAATLNAATQMSLHSTNPGLGVSPAAGELSDAPYARKACTFNAAAMNGAVAESLLNANVTFDLSLTIDQTVNFVGLWADSTYLGYIVPSNTGTYSGSNITTRQFVVSATTTKLTRTNL</sequence>
<evidence type="ECO:0000313" key="2">
    <source>
        <dbReference type="Proteomes" id="UP000633814"/>
    </source>
</evidence>
<accession>A0ABS8C1J5</accession>
<dbReference type="RefSeq" id="WP_226750275.1">
    <property type="nucleotide sequence ID" value="NZ_JAEINI020000002.1"/>
</dbReference>
<organism evidence="1 2">
    <name type="scientific">Alishewanella maricola</name>
    <dbReference type="NCBI Taxonomy" id="2795740"/>
    <lineage>
        <taxon>Bacteria</taxon>
        <taxon>Pseudomonadati</taxon>
        <taxon>Pseudomonadota</taxon>
        <taxon>Gammaproteobacteria</taxon>
        <taxon>Alteromonadales</taxon>
        <taxon>Alteromonadaceae</taxon>
        <taxon>Alishewanella</taxon>
    </lineage>
</organism>
<proteinExistence type="predicted"/>
<evidence type="ECO:0000313" key="1">
    <source>
        <dbReference type="EMBL" id="MCB5226189.1"/>
    </source>
</evidence>
<name>A0ABS8C1J5_9ALTE</name>
<dbReference type="EMBL" id="JAEINI020000002">
    <property type="protein sequence ID" value="MCB5226189.1"/>
    <property type="molecule type" value="Genomic_DNA"/>
</dbReference>
<protein>
    <submittedName>
        <fullName evidence="1">Uncharacterized protein</fullName>
    </submittedName>
</protein>
<reference evidence="1 2" key="1">
    <citation type="submission" date="2021-10" db="EMBL/GenBank/DDBJ databases">
        <title>Alishewanella koreense sp. nov. isolated from seawater of southwestern coast in South Korea and the proposal for the reclassification of Rheinheimera perlucida and Rheinheimera tuosuensis as Arsukibacterium perlucida and Arsukibacterium tuosuensis.</title>
        <authorList>
            <person name="Kim K.H."/>
            <person name="Ruan W."/>
            <person name="Kim K.R."/>
            <person name="Baek J.H."/>
            <person name="Jeon C.O."/>
        </authorList>
    </citation>
    <scope>NUCLEOTIDE SEQUENCE [LARGE SCALE GENOMIC DNA]</scope>
    <source>
        <strain evidence="1 2">16-MA</strain>
    </source>
</reference>
<gene>
    <name evidence="1" type="ORF">JAO78_005105</name>
</gene>
<keyword evidence="2" id="KW-1185">Reference proteome</keyword>
<comment type="caution">
    <text evidence="1">The sequence shown here is derived from an EMBL/GenBank/DDBJ whole genome shotgun (WGS) entry which is preliminary data.</text>
</comment>